<accession>A0A6A6ZWI5</accession>
<gene>
    <name evidence="10" type="ORF">CC86DRAFT_296350</name>
</gene>
<keyword evidence="6" id="KW-0698">rRNA processing</keyword>
<feature type="compositionally biased region" description="Acidic residues" evidence="9">
    <location>
        <begin position="189"/>
        <end position="199"/>
    </location>
</feature>
<dbReference type="GO" id="GO:0000462">
    <property type="term" value="P:maturation of SSU-rRNA from tricistronic rRNA transcript (SSU-rRNA, 5.8S rRNA, LSU-rRNA)"/>
    <property type="evidence" value="ECO:0007669"/>
    <property type="project" value="TreeGrafter"/>
</dbReference>
<dbReference type="Proteomes" id="UP000799424">
    <property type="component" value="Unassembled WGS sequence"/>
</dbReference>
<dbReference type="InterPro" id="IPR050786">
    <property type="entry name" value="EFG1_rRNA-proc"/>
</dbReference>
<dbReference type="GO" id="GO:0005730">
    <property type="term" value="C:nucleolus"/>
    <property type="evidence" value="ECO:0007669"/>
    <property type="project" value="UniProtKB-SubCell"/>
</dbReference>
<feature type="region of interest" description="Disordered" evidence="9">
    <location>
        <begin position="178"/>
        <end position="292"/>
    </location>
</feature>
<dbReference type="OrthoDB" id="47732at2759"/>
<evidence type="ECO:0000256" key="9">
    <source>
        <dbReference type="SAM" id="MobiDB-lite"/>
    </source>
</evidence>
<evidence type="ECO:0000256" key="5">
    <source>
        <dbReference type="ARBA" id="ARBA00019827"/>
    </source>
</evidence>
<keyword evidence="8" id="KW-0539">Nucleus</keyword>
<protein>
    <recommendedName>
        <fullName evidence="4">rRNA-processing protein EFG1</fullName>
    </recommendedName>
    <alternativeName>
        <fullName evidence="5">rRNA-processing protein efg1</fullName>
    </alternativeName>
</protein>
<feature type="region of interest" description="Disordered" evidence="9">
    <location>
        <begin position="1"/>
        <end position="61"/>
    </location>
</feature>
<dbReference type="AlphaFoldDB" id="A0A6A6ZWI5"/>
<dbReference type="PANTHER" id="PTHR33911:SF1">
    <property type="entry name" value="RRNA-PROCESSING PROTEIN EFG1"/>
    <property type="match status" value="1"/>
</dbReference>
<dbReference type="Pfam" id="PF10153">
    <property type="entry name" value="Efg1"/>
    <property type="match status" value="1"/>
</dbReference>
<evidence type="ECO:0000256" key="1">
    <source>
        <dbReference type="ARBA" id="ARBA00002773"/>
    </source>
</evidence>
<proteinExistence type="inferred from homology"/>
<evidence type="ECO:0000313" key="10">
    <source>
        <dbReference type="EMBL" id="KAF2824737.1"/>
    </source>
</evidence>
<evidence type="ECO:0000256" key="2">
    <source>
        <dbReference type="ARBA" id="ARBA00004604"/>
    </source>
</evidence>
<comment type="subcellular location">
    <subcellularLocation>
        <location evidence="2">Nucleus</location>
        <location evidence="2">Nucleolus</location>
    </subcellularLocation>
</comment>
<evidence type="ECO:0000313" key="11">
    <source>
        <dbReference type="Proteomes" id="UP000799424"/>
    </source>
</evidence>
<evidence type="ECO:0000256" key="8">
    <source>
        <dbReference type="ARBA" id="ARBA00023242"/>
    </source>
</evidence>
<dbReference type="GO" id="GO:0030688">
    <property type="term" value="C:preribosome, small subunit precursor"/>
    <property type="evidence" value="ECO:0007669"/>
    <property type="project" value="TreeGrafter"/>
</dbReference>
<keyword evidence="11" id="KW-1185">Reference proteome</keyword>
<evidence type="ECO:0000256" key="3">
    <source>
        <dbReference type="ARBA" id="ARBA00006916"/>
    </source>
</evidence>
<feature type="compositionally biased region" description="Basic and acidic residues" evidence="9">
    <location>
        <begin position="252"/>
        <end position="264"/>
    </location>
</feature>
<feature type="compositionally biased region" description="Acidic residues" evidence="9">
    <location>
        <begin position="282"/>
        <end position="292"/>
    </location>
</feature>
<sequence length="292" mass="33383">MSQKRKHVDTPEDVSSAPTPFKKHRAVQPGQPYQKPKNNKRPNLSHDDDNGRSTNALKSRIRDLKRLLAHIESVPKHKMSAGARQERERELEACEHELAEKQSSSREEEYRKKMIGKYHQVRFFDRQKGTRILKRLKKEHASLEDNSQKAELRQRVHNAEVDVSYAIYYPLIKPYSSLYPKSKGKTNDDSEGAEDDEDDSKSKGEEIDGPKGDVKMWRAVEQAMEEGTLKTLRYSKDAVPAPPPKKIKKPKVKDNKKEKADGKSLARQPKVAGHNGYNAHDVDEDSDGGFFE</sequence>
<organism evidence="10 11">
    <name type="scientific">Ophiobolus disseminans</name>
    <dbReference type="NCBI Taxonomy" id="1469910"/>
    <lineage>
        <taxon>Eukaryota</taxon>
        <taxon>Fungi</taxon>
        <taxon>Dikarya</taxon>
        <taxon>Ascomycota</taxon>
        <taxon>Pezizomycotina</taxon>
        <taxon>Dothideomycetes</taxon>
        <taxon>Pleosporomycetidae</taxon>
        <taxon>Pleosporales</taxon>
        <taxon>Pleosporineae</taxon>
        <taxon>Phaeosphaeriaceae</taxon>
        <taxon>Ophiobolus</taxon>
    </lineage>
</organism>
<evidence type="ECO:0000256" key="4">
    <source>
        <dbReference type="ARBA" id="ARBA00018689"/>
    </source>
</evidence>
<name>A0A6A6ZWI5_9PLEO</name>
<comment type="similarity">
    <text evidence="3">Belongs to the EFG1 family.</text>
</comment>
<keyword evidence="7" id="KW-0175">Coiled coil</keyword>
<dbReference type="EMBL" id="MU006229">
    <property type="protein sequence ID" value="KAF2824737.1"/>
    <property type="molecule type" value="Genomic_DNA"/>
</dbReference>
<evidence type="ECO:0000256" key="6">
    <source>
        <dbReference type="ARBA" id="ARBA00022552"/>
    </source>
</evidence>
<evidence type="ECO:0000256" key="7">
    <source>
        <dbReference type="ARBA" id="ARBA00023054"/>
    </source>
</evidence>
<dbReference type="InterPro" id="IPR019310">
    <property type="entry name" value="Efg1"/>
</dbReference>
<dbReference type="PANTHER" id="PTHR33911">
    <property type="entry name" value="RRNA-PROCESSING PROTEIN EFG1"/>
    <property type="match status" value="1"/>
</dbReference>
<feature type="region of interest" description="Disordered" evidence="9">
    <location>
        <begin position="71"/>
        <end position="90"/>
    </location>
</feature>
<feature type="compositionally biased region" description="Basic and acidic residues" evidence="9">
    <location>
        <begin position="200"/>
        <end position="218"/>
    </location>
</feature>
<reference evidence="10" key="1">
    <citation type="journal article" date="2020" name="Stud. Mycol.">
        <title>101 Dothideomycetes genomes: a test case for predicting lifestyles and emergence of pathogens.</title>
        <authorList>
            <person name="Haridas S."/>
            <person name="Albert R."/>
            <person name="Binder M."/>
            <person name="Bloem J."/>
            <person name="Labutti K."/>
            <person name="Salamov A."/>
            <person name="Andreopoulos B."/>
            <person name="Baker S."/>
            <person name="Barry K."/>
            <person name="Bills G."/>
            <person name="Bluhm B."/>
            <person name="Cannon C."/>
            <person name="Castanera R."/>
            <person name="Culley D."/>
            <person name="Daum C."/>
            <person name="Ezra D."/>
            <person name="Gonzalez J."/>
            <person name="Henrissat B."/>
            <person name="Kuo A."/>
            <person name="Liang C."/>
            <person name="Lipzen A."/>
            <person name="Lutzoni F."/>
            <person name="Magnuson J."/>
            <person name="Mondo S."/>
            <person name="Nolan M."/>
            <person name="Ohm R."/>
            <person name="Pangilinan J."/>
            <person name="Park H.-J."/>
            <person name="Ramirez L."/>
            <person name="Alfaro M."/>
            <person name="Sun H."/>
            <person name="Tritt A."/>
            <person name="Yoshinaga Y."/>
            <person name="Zwiers L.-H."/>
            <person name="Turgeon B."/>
            <person name="Goodwin S."/>
            <person name="Spatafora J."/>
            <person name="Crous P."/>
            <person name="Grigoriev I."/>
        </authorList>
    </citation>
    <scope>NUCLEOTIDE SEQUENCE</scope>
    <source>
        <strain evidence="10">CBS 113818</strain>
    </source>
</reference>
<comment type="function">
    <text evidence="1">Involved in rRNA processing.</text>
</comment>